<name>A0A1X7KU34_9BURK</name>
<evidence type="ECO:0000313" key="1">
    <source>
        <dbReference type="EMBL" id="SMG44919.1"/>
    </source>
</evidence>
<dbReference type="AlphaFoldDB" id="A0A1X7KU34"/>
<proteinExistence type="predicted"/>
<protein>
    <recommendedName>
        <fullName evidence="3">DUF4279 domain-containing protein</fullName>
    </recommendedName>
</protein>
<organism evidence="1 2">
    <name type="scientific">Paraburkholderia susongensis</name>
    <dbReference type="NCBI Taxonomy" id="1515439"/>
    <lineage>
        <taxon>Bacteria</taxon>
        <taxon>Pseudomonadati</taxon>
        <taxon>Pseudomonadota</taxon>
        <taxon>Betaproteobacteria</taxon>
        <taxon>Burkholderiales</taxon>
        <taxon>Burkholderiaceae</taxon>
        <taxon>Paraburkholderia</taxon>
    </lineage>
</organism>
<dbReference type="EMBL" id="FXAT01000004">
    <property type="protein sequence ID" value="SMG44919.1"/>
    <property type="molecule type" value="Genomic_DNA"/>
</dbReference>
<gene>
    <name evidence="1" type="ORF">SAMN06265784_104316</name>
</gene>
<evidence type="ECO:0000313" key="2">
    <source>
        <dbReference type="Proteomes" id="UP000193228"/>
    </source>
</evidence>
<keyword evidence="2" id="KW-1185">Reference proteome</keyword>
<dbReference type="Proteomes" id="UP000193228">
    <property type="component" value="Unassembled WGS sequence"/>
</dbReference>
<reference evidence="2" key="1">
    <citation type="submission" date="2017-04" db="EMBL/GenBank/DDBJ databases">
        <authorList>
            <person name="Varghese N."/>
            <person name="Submissions S."/>
        </authorList>
    </citation>
    <scope>NUCLEOTIDE SEQUENCE [LARGE SCALE GENOMIC DNA]</scope>
    <source>
        <strain evidence="2">LMG 29540</strain>
    </source>
</reference>
<accession>A0A1X7KU34</accession>
<dbReference type="STRING" id="1515439.SAMN06265784_104316"/>
<sequence>MRPDEKFTSTTHALAHATVIISGDSVSPEFWTSYFGVQPDREIIKGRPFQLPSGKLSPHPGKLGLWAIESRSAIHSDHLAPHLQYLKSHLGLPRADLRDLAAMQGAKVALWCYWMNEAGDRVPDVPDDIRAMMEAMGGTVEIDEYR</sequence>
<dbReference type="RefSeq" id="WP_085484103.1">
    <property type="nucleotide sequence ID" value="NZ_FXAT01000004.1"/>
</dbReference>
<evidence type="ECO:0008006" key="3">
    <source>
        <dbReference type="Google" id="ProtNLM"/>
    </source>
</evidence>
<dbReference type="OrthoDB" id="9095800at2"/>